<evidence type="ECO:0000259" key="1">
    <source>
        <dbReference type="PROSITE" id="PS51819"/>
    </source>
</evidence>
<accession>A0A556CDI6</accession>
<feature type="domain" description="VOC" evidence="1">
    <location>
        <begin position="5"/>
        <end position="121"/>
    </location>
</feature>
<keyword evidence="3" id="KW-1185">Reference proteome</keyword>
<dbReference type="Pfam" id="PF00903">
    <property type="entry name" value="Glyoxalase"/>
    <property type="match status" value="1"/>
</dbReference>
<name>A0A556CDI6_BREAU</name>
<dbReference type="Gene3D" id="3.10.180.10">
    <property type="entry name" value="2,3-Dihydroxybiphenyl 1,2-Dioxygenase, domain 1"/>
    <property type="match status" value="1"/>
</dbReference>
<organism evidence="2 3">
    <name type="scientific">Brevibacterium aurantiacum</name>
    <dbReference type="NCBI Taxonomy" id="273384"/>
    <lineage>
        <taxon>Bacteria</taxon>
        <taxon>Bacillati</taxon>
        <taxon>Actinomycetota</taxon>
        <taxon>Actinomycetes</taxon>
        <taxon>Micrococcales</taxon>
        <taxon>Brevibacteriaceae</taxon>
        <taxon>Brevibacterium</taxon>
    </lineage>
</organism>
<dbReference type="InterPro" id="IPR037523">
    <property type="entry name" value="VOC_core"/>
</dbReference>
<evidence type="ECO:0000313" key="3">
    <source>
        <dbReference type="Proteomes" id="UP000316406"/>
    </source>
</evidence>
<dbReference type="AlphaFoldDB" id="A0A556CDI6"/>
<dbReference type="RefSeq" id="WP_143922790.1">
    <property type="nucleotide sequence ID" value="NZ_VLTK01000006.1"/>
</dbReference>
<dbReference type="EMBL" id="VLTK01000006">
    <property type="protein sequence ID" value="TSI15499.1"/>
    <property type="molecule type" value="Genomic_DNA"/>
</dbReference>
<proteinExistence type="predicted"/>
<dbReference type="InterPro" id="IPR004360">
    <property type="entry name" value="Glyas_Fos-R_dOase_dom"/>
</dbReference>
<protein>
    <submittedName>
        <fullName evidence="2">VOC family protein</fullName>
    </submittedName>
</protein>
<comment type="caution">
    <text evidence="2">The sequence shown here is derived from an EMBL/GenBank/DDBJ whole genome shotgun (WGS) entry which is preliminary data.</text>
</comment>
<dbReference type="OrthoDB" id="9792323at2"/>
<dbReference type="Proteomes" id="UP000316406">
    <property type="component" value="Unassembled WGS sequence"/>
</dbReference>
<gene>
    <name evidence="2" type="ORF">FO013_12135</name>
</gene>
<reference evidence="2 3" key="1">
    <citation type="submission" date="2019-07" db="EMBL/GenBank/DDBJ databases">
        <title>Draft genome sequence of Brevibacterium aurantiacum XU54 isolated from Xinjiang China.</title>
        <authorList>
            <person name="Xu X."/>
        </authorList>
    </citation>
    <scope>NUCLEOTIDE SEQUENCE [LARGE SCALE GENOMIC DNA]</scope>
    <source>
        <strain evidence="2 3">XU54</strain>
    </source>
</reference>
<evidence type="ECO:0000313" key="2">
    <source>
        <dbReference type="EMBL" id="TSI15499.1"/>
    </source>
</evidence>
<dbReference type="InterPro" id="IPR029068">
    <property type="entry name" value="Glyas_Bleomycin-R_OHBP_Dase"/>
</dbReference>
<dbReference type="PROSITE" id="PS51819">
    <property type="entry name" value="VOC"/>
    <property type="match status" value="1"/>
</dbReference>
<dbReference type="SUPFAM" id="SSF54593">
    <property type="entry name" value="Glyoxalase/Bleomycin resistance protein/Dihydroxybiphenyl dioxygenase"/>
    <property type="match status" value="1"/>
</dbReference>
<sequence length="122" mass="13089">MTVTGPDFLALQVRDLEKSAEFYEETIGLTRAPAGPPGAVVFATSPISFAVREPLPGVDLDSVDRPGIGVALWFNCDDAQALHDRLVESGVEILRSPAPSPFGLTFAFVDPEGYTVTMHDAR</sequence>